<dbReference type="AlphaFoldDB" id="A0A0T9RNW6"/>
<keyword evidence="1" id="KW-0472">Membrane</keyword>
<sequence>MRTGLPLESLDPLICLVLLLSLLGWVALLLMRKKASRCHYYQPGKQDD</sequence>
<organism evidence="2 3">
    <name type="scientific">Yersinia similis</name>
    <dbReference type="NCBI Taxonomy" id="367190"/>
    <lineage>
        <taxon>Bacteria</taxon>
        <taxon>Pseudomonadati</taxon>
        <taxon>Pseudomonadota</taxon>
        <taxon>Gammaproteobacteria</taxon>
        <taxon>Enterobacterales</taxon>
        <taxon>Yersiniaceae</taxon>
        <taxon>Yersinia</taxon>
    </lineage>
</organism>
<feature type="transmembrane region" description="Helical" evidence="1">
    <location>
        <begin position="12"/>
        <end position="31"/>
    </location>
</feature>
<keyword evidence="1" id="KW-1133">Transmembrane helix</keyword>
<keyword evidence="1" id="KW-0812">Transmembrane</keyword>
<dbReference type="Proteomes" id="UP000038204">
    <property type="component" value="Unassembled WGS sequence"/>
</dbReference>
<reference evidence="2 3" key="1">
    <citation type="submission" date="2015-03" db="EMBL/GenBank/DDBJ databases">
        <authorList>
            <person name="Murphy D."/>
        </authorList>
    </citation>
    <scope>NUCLEOTIDE SEQUENCE [LARGE SCALE GENOMIC DNA]</scope>
    <source>
        <strain evidence="2 3">Y233</strain>
    </source>
</reference>
<gene>
    <name evidence="2" type="ORF">ERS008667_04226</name>
</gene>
<protein>
    <submittedName>
        <fullName evidence="2">Uncharacterized protein</fullName>
    </submittedName>
</protein>
<dbReference type="EMBL" id="CQBK01000060">
    <property type="protein sequence ID" value="CNI74375.1"/>
    <property type="molecule type" value="Genomic_DNA"/>
</dbReference>
<evidence type="ECO:0000313" key="3">
    <source>
        <dbReference type="Proteomes" id="UP000038204"/>
    </source>
</evidence>
<accession>A0A0T9RNW6</accession>
<name>A0A0T9RNW6_9GAMM</name>
<proteinExistence type="predicted"/>
<evidence type="ECO:0000256" key="1">
    <source>
        <dbReference type="SAM" id="Phobius"/>
    </source>
</evidence>
<dbReference type="RefSeq" id="WP_155408940.1">
    <property type="nucleotide sequence ID" value="NZ_CABIHS010000155.1"/>
</dbReference>
<evidence type="ECO:0000313" key="2">
    <source>
        <dbReference type="EMBL" id="CNI74375.1"/>
    </source>
</evidence>